<protein>
    <submittedName>
        <fullName evidence="4">S-layer homology domain-containing protein</fullName>
    </submittedName>
</protein>
<keyword evidence="5" id="KW-1185">Reference proteome</keyword>
<feature type="signal peptide" evidence="2">
    <location>
        <begin position="1"/>
        <end position="25"/>
    </location>
</feature>
<feature type="chain" id="PRO_5017656213" evidence="2">
    <location>
        <begin position="26"/>
        <end position="367"/>
    </location>
</feature>
<organism evidence="4 5">
    <name type="scientific">Evtepia gabavorous</name>
    <dbReference type="NCBI Taxonomy" id="2211183"/>
    <lineage>
        <taxon>Bacteria</taxon>
        <taxon>Bacillati</taxon>
        <taxon>Bacillota</taxon>
        <taxon>Clostridia</taxon>
        <taxon>Eubacteriales</taxon>
        <taxon>Evtepia</taxon>
    </lineage>
</organism>
<dbReference type="Pfam" id="PF00395">
    <property type="entry name" value="SLH"/>
    <property type="match status" value="2"/>
</dbReference>
<accession>A0A3E2B2V0</accession>
<keyword evidence="1" id="KW-0677">Repeat</keyword>
<reference evidence="4 5" key="1">
    <citation type="submission" date="2018-07" db="EMBL/GenBank/DDBJ databases">
        <title>GABA Modulating Bacteria of the Human Gut Microbiota.</title>
        <authorList>
            <person name="Strandwitz P."/>
            <person name="Kim K.H."/>
            <person name="Terekhova D."/>
            <person name="Liu J.K."/>
            <person name="Sharma A."/>
            <person name="Levering J."/>
            <person name="Mcdonald D."/>
            <person name="Dietrich D."/>
            <person name="Ramadhar T.R."/>
            <person name="Lekbua A."/>
            <person name="Mroue N."/>
            <person name="Liston C."/>
            <person name="Stewart E.J."/>
            <person name="Dubin M.J."/>
            <person name="Zengler K."/>
            <person name="Knight R."/>
            <person name="Gilbert J.A."/>
            <person name="Clardy J."/>
            <person name="Lewis K."/>
        </authorList>
    </citation>
    <scope>NUCLEOTIDE SEQUENCE [LARGE SCALE GENOMIC DNA]</scope>
    <source>
        <strain evidence="4 5">KLE1738</strain>
    </source>
</reference>
<dbReference type="Proteomes" id="UP000260649">
    <property type="component" value="Unassembled WGS sequence"/>
</dbReference>
<dbReference type="PROSITE" id="PS51272">
    <property type="entry name" value="SLH"/>
    <property type="match status" value="1"/>
</dbReference>
<feature type="domain" description="SLH" evidence="3">
    <location>
        <begin position="160"/>
        <end position="223"/>
    </location>
</feature>
<dbReference type="AlphaFoldDB" id="A0A3E2B2V0"/>
<gene>
    <name evidence="4" type="ORF">DV520_07680</name>
</gene>
<evidence type="ECO:0000313" key="4">
    <source>
        <dbReference type="EMBL" id="RFT06363.1"/>
    </source>
</evidence>
<evidence type="ECO:0000256" key="2">
    <source>
        <dbReference type="SAM" id="SignalP"/>
    </source>
</evidence>
<keyword evidence="2" id="KW-0732">Signal</keyword>
<dbReference type="EMBL" id="QQRQ01000011">
    <property type="protein sequence ID" value="RFT06363.1"/>
    <property type="molecule type" value="Genomic_DNA"/>
</dbReference>
<evidence type="ECO:0000256" key="1">
    <source>
        <dbReference type="ARBA" id="ARBA00022737"/>
    </source>
</evidence>
<dbReference type="InterPro" id="IPR001119">
    <property type="entry name" value="SLH_dom"/>
</dbReference>
<dbReference type="RefSeq" id="WP_117142341.1">
    <property type="nucleotide sequence ID" value="NZ_CAKXKJ010000028.1"/>
</dbReference>
<evidence type="ECO:0000313" key="5">
    <source>
        <dbReference type="Proteomes" id="UP000260649"/>
    </source>
</evidence>
<name>A0A3E2B2V0_9FIRM</name>
<comment type="caution">
    <text evidence="4">The sequence shown here is derived from an EMBL/GenBank/DDBJ whole genome shotgun (WGS) entry which is preliminary data.</text>
</comment>
<proteinExistence type="predicted"/>
<evidence type="ECO:0000259" key="3">
    <source>
        <dbReference type="PROSITE" id="PS51272"/>
    </source>
</evidence>
<dbReference type="GeneID" id="97995608"/>
<sequence length="367" mass="39807">MKKQLCTLCLALLLLIPGAGTFCSAAEAERTYTCSDWAETDVFSALYYGLARAPYGGDYRQPIQRQAFGENAAALVARTYGTDLDLYLNVTSFRLQKASGWGTVGLYDPVLAVAKELGILQGREDGSLDGATLITRQEAAVILARTYRACMGKVSDALSPLSYDDSAQIASWAQEDVQLMTQLGILQGVGDNRFHPQGSYTVEQCFSSLVRLLQKITPYPGPSPFAMTQEEAVIGGFCGSREMVAYADTENTAQVTAAAWAAGKGTLSGAKYYISVFDQDLKRTDYREVIKGSSDGRYGVHDAHLENLSLSPDGSQVFYQAKVEQDVYDFDSNGNQGDLLFSQGLYSVTLDLATGEQTYTRAELPSA</sequence>
<dbReference type="OrthoDB" id="1698780at2"/>